<evidence type="ECO:0000256" key="3">
    <source>
        <dbReference type="ARBA" id="ARBA00022692"/>
    </source>
</evidence>
<dbReference type="InterPro" id="IPR000301">
    <property type="entry name" value="Tetraspanin_animals"/>
</dbReference>
<feature type="transmembrane region" description="Helical" evidence="6">
    <location>
        <begin position="73"/>
        <end position="96"/>
    </location>
</feature>
<proteinExistence type="inferred from homology"/>
<evidence type="ECO:0000313" key="7">
    <source>
        <dbReference type="EMBL" id="ESO02722.1"/>
    </source>
</evidence>
<organism evidence="8 9">
    <name type="scientific">Helobdella robusta</name>
    <name type="common">Californian leech</name>
    <dbReference type="NCBI Taxonomy" id="6412"/>
    <lineage>
        <taxon>Eukaryota</taxon>
        <taxon>Metazoa</taxon>
        <taxon>Spiralia</taxon>
        <taxon>Lophotrochozoa</taxon>
        <taxon>Annelida</taxon>
        <taxon>Clitellata</taxon>
        <taxon>Hirudinea</taxon>
        <taxon>Rhynchobdellida</taxon>
        <taxon>Glossiphoniidae</taxon>
        <taxon>Helobdella</taxon>
    </lineage>
</organism>
<keyword evidence="4 6" id="KW-1133">Transmembrane helix</keyword>
<keyword evidence="5 6" id="KW-0472">Membrane</keyword>
<keyword evidence="9" id="KW-1185">Reference proteome</keyword>
<dbReference type="InterPro" id="IPR008952">
    <property type="entry name" value="Tetraspanin_EC2_sf"/>
</dbReference>
<dbReference type="InParanoid" id="T1FMA4"/>
<evidence type="ECO:0000313" key="9">
    <source>
        <dbReference type="Proteomes" id="UP000015101"/>
    </source>
</evidence>
<dbReference type="PANTHER" id="PTHR19282:SF544">
    <property type="entry name" value="TETRASPANIN"/>
    <property type="match status" value="1"/>
</dbReference>
<dbReference type="PIRSF" id="PIRSF002419">
    <property type="entry name" value="Tetraspanin"/>
    <property type="match status" value="1"/>
</dbReference>
<dbReference type="GO" id="GO:0005886">
    <property type="term" value="C:plasma membrane"/>
    <property type="evidence" value="ECO:0000318"/>
    <property type="project" value="GO_Central"/>
</dbReference>
<dbReference type="EMBL" id="AMQM01000992">
    <property type="status" value="NOT_ANNOTATED_CDS"/>
    <property type="molecule type" value="Genomic_DNA"/>
</dbReference>
<feature type="transmembrane region" description="Helical" evidence="6">
    <location>
        <begin position="231"/>
        <end position="256"/>
    </location>
</feature>
<dbReference type="eggNOG" id="KOG3882">
    <property type="taxonomic scope" value="Eukaryota"/>
</dbReference>
<feature type="transmembrane region" description="Helical" evidence="6">
    <location>
        <begin position="32"/>
        <end position="53"/>
    </location>
</feature>
<protein>
    <recommendedName>
        <fullName evidence="6">Tetraspanin</fullName>
    </recommendedName>
</protein>
<comment type="similarity">
    <text evidence="2 6">Belongs to the tetraspanin (TM4SF) family.</text>
</comment>
<dbReference type="OrthoDB" id="9993879at2759"/>
<evidence type="ECO:0000256" key="2">
    <source>
        <dbReference type="ARBA" id="ARBA00006840"/>
    </source>
</evidence>
<dbReference type="Proteomes" id="UP000015101">
    <property type="component" value="Unassembled WGS sequence"/>
</dbReference>
<dbReference type="AlphaFoldDB" id="T1FMA4"/>
<dbReference type="STRING" id="6412.T1FMA4"/>
<keyword evidence="3 6" id="KW-0812">Transmembrane</keyword>
<dbReference type="Gene3D" id="1.10.1450.10">
    <property type="entry name" value="Tetraspanin"/>
    <property type="match status" value="1"/>
</dbReference>
<dbReference type="InterPro" id="IPR018499">
    <property type="entry name" value="Tetraspanin/Peripherin"/>
</dbReference>
<dbReference type="EMBL" id="KB096742">
    <property type="protein sequence ID" value="ESO02722.1"/>
    <property type="molecule type" value="Genomic_DNA"/>
</dbReference>
<dbReference type="PANTHER" id="PTHR19282">
    <property type="entry name" value="TETRASPANIN"/>
    <property type="match status" value="1"/>
</dbReference>
<gene>
    <name evidence="8" type="primary">20209953</name>
    <name evidence="7" type="ORF">HELRODRAFT_185019</name>
</gene>
<name>T1FMA4_HELRO</name>
<reference evidence="8" key="3">
    <citation type="submission" date="2015-06" db="UniProtKB">
        <authorList>
            <consortium name="EnsemblMetazoa"/>
        </authorList>
    </citation>
    <scope>IDENTIFICATION</scope>
</reference>
<sequence length="271" mass="30202">MMLPNKPLSQANHRPIENKCCGVAFLRHLIHVYNCLLMVSGLGVLAVGLYAFFLTHHYTSIIGGHFDFYMASIYLLIGTGGLIIMVVFVVGCCAVCQKNRTCIILYSVLLLVVLLLETCAGVVAYLYEALLKSHLSVKLSNSILYQYHNVPSVQQSLDHLQINHQCCGSTSYKDWLSSEWYMSVEHNPYNASVPISCCKSQEVAGCANAHQPDIHMKGCMKSFEGLINEQLILIGGVGLGLCCLQIFGIVVSCCLAKKLRKWKTRENQYWE</sequence>
<accession>T1FMA4</accession>
<feature type="transmembrane region" description="Helical" evidence="6">
    <location>
        <begin position="103"/>
        <end position="127"/>
    </location>
</feature>
<dbReference type="KEGG" id="hro:HELRODRAFT_185019"/>
<dbReference type="SUPFAM" id="SSF48652">
    <property type="entry name" value="Tetraspanin"/>
    <property type="match status" value="1"/>
</dbReference>
<evidence type="ECO:0000313" key="8">
    <source>
        <dbReference type="EnsemblMetazoa" id="HelroP185019"/>
    </source>
</evidence>
<dbReference type="FunCoup" id="T1FMA4">
    <property type="interactions" value="39"/>
</dbReference>
<evidence type="ECO:0000256" key="5">
    <source>
        <dbReference type="ARBA" id="ARBA00023136"/>
    </source>
</evidence>
<dbReference type="PRINTS" id="PR00259">
    <property type="entry name" value="TMFOUR"/>
</dbReference>
<evidence type="ECO:0000256" key="4">
    <source>
        <dbReference type="ARBA" id="ARBA00022989"/>
    </source>
</evidence>
<reference evidence="9" key="1">
    <citation type="submission" date="2012-12" db="EMBL/GenBank/DDBJ databases">
        <authorList>
            <person name="Hellsten U."/>
            <person name="Grimwood J."/>
            <person name="Chapman J.A."/>
            <person name="Shapiro H."/>
            <person name="Aerts A."/>
            <person name="Otillar R.P."/>
            <person name="Terry A.Y."/>
            <person name="Boore J.L."/>
            <person name="Simakov O."/>
            <person name="Marletaz F."/>
            <person name="Cho S.-J."/>
            <person name="Edsinger-Gonzales E."/>
            <person name="Havlak P."/>
            <person name="Kuo D.-H."/>
            <person name="Larsson T."/>
            <person name="Lv J."/>
            <person name="Arendt D."/>
            <person name="Savage R."/>
            <person name="Osoegawa K."/>
            <person name="de Jong P."/>
            <person name="Lindberg D.R."/>
            <person name="Seaver E.C."/>
            <person name="Weisblat D.A."/>
            <person name="Putnam N.H."/>
            <person name="Grigoriev I.V."/>
            <person name="Rokhsar D.S."/>
        </authorList>
    </citation>
    <scope>NUCLEOTIDE SEQUENCE</scope>
</reference>
<dbReference type="RefSeq" id="XP_009020130.1">
    <property type="nucleotide sequence ID" value="XM_009021882.1"/>
</dbReference>
<dbReference type="OMA" id="NNIFYRG"/>
<dbReference type="HOGENOM" id="CLU_055524_5_0_1"/>
<dbReference type="EnsemblMetazoa" id="HelroT185019">
    <property type="protein sequence ID" value="HelroP185019"/>
    <property type="gene ID" value="HelroG185019"/>
</dbReference>
<reference evidence="7 9" key="2">
    <citation type="journal article" date="2013" name="Nature">
        <title>Insights into bilaterian evolution from three spiralian genomes.</title>
        <authorList>
            <person name="Simakov O."/>
            <person name="Marletaz F."/>
            <person name="Cho S.J."/>
            <person name="Edsinger-Gonzales E."/>
            <person name="Havlak P."/>
            <person name="Hellsten U."/>
            <person name="Kuo D.H."/>
            <person name="Larsson T."/>
            <person name="Lv J."/>
            <person name="Arendt D."/>
            <person name="Savage R."/>
            <person name="Osoegawa K."/>
            <person name="de Jong P."/>
            <person name="Grimwood J."/>
            <person name="Chapman J.A."/>
            <person name="Shapiro H."/>
            <person name="Aerts A."/>
            <person name="Otillar R.P."/>
            <person name="Terry A.Y."/>
            <person name="Boore J.L."/>
            <person name="Grigoriev I.V."/>
            <person name="Lindberg D.R."/>
            <person name="Seaver E.C."/>
            <person name="Weisblat D.A."/>
            <person name="Putnam N.H."/>
            <person name="Rokhsar D.S."/>
        </authorList>
    </citation>
    <scope>NUCLEOTIDE SEQUENCE</scope>
</reference>
<dbReference type="Pfam" id="PF00335">
    <property type="entry name" value="Tetraspanin"/>
    <property type="match status" value="1"/>
</dbReference>
<comment type="subcellular location">
    <subcellularLocation>
        <location evidence="1 6">Membrane</location>
        <topology evidence="1 6">Multi-pass membrane protein</topology>
    </subcellularLocation>
</comment>
<dbReference type="GeneID" id="20209953"/>
<dbReference type="CTD" id="20209953"/>
<evidence type="ECO:0000256" key="1">
    <source>
        <dbReference type="ARBA" id="ARBA00004141"/>
    </source>
</evidence>
<evidence type="ECO:0000256" key="6">
    <source>
        <dbReference type="RuleBase" id="RU361218"/>
    </source>
</evidence>